<accession>A0ABY3PI62</accession>
<keyword evidence="3" id="KW-1185">Reference proteome</keyword>
<keyword evidence="1" id="KW-0732">Signal</keyword>
<feature type="chain" id="PRO_5046918364" evidence="1">
    <location>
        <begin position="25"/>
        <end position="391"/>
    </location>
</feature>
<dbReference type="RefSeq" id="WP_230840267.1">
    <property type="nucleotide sequence ID" value="NZ_CP063845.1"/>
</dbReference>
<dbReference type="EMBL" id="CP063845">
    <property type="protein sequence ID" value="UFP93264.1"/>
    <property type="molecule type" value="Genomic_DNA"/>
</dbReference>
<protein>
    <submittedName>
        <fullName evidence="2">Uncharacterized protein</fullName>
    </submittedName>
</protein>
<name>A0ABY3PI62_9CYAN</name>
<proteinExistence type="predicted"/>
<dbReference type="Proteomes" id="UP001054846">
    <property type="component" value="Chromosome"/>
</dbReference>
<feature type="signal peptide" evidence="1">
    <location>
        <begin position="1"/>
        <end position="24"/>
    </location>
</feature>
<organism evidence="2 3">
    <name type="scientific">Gloeobacter morelensis MG652769</name>
    <dbReference type="NCBI Taxonomy" id="2781736"/>
    <lineage>
        <taxon>Bacteria</taxon>
        <taxon>Bacillati</taxon>
        <taxon>Cyanobacteriota</taxon>
        <taxon>Cyanophyceae</taxon>
        <taxon>Gloeobacterales</taxon>
        <taxon>Gloeobacteraceae</taxon>
        <taxon>Gloeobacter</taxon>
        <taxon>Gloeobacter morelensis</taxon>
    </lineage>
</organism>
<evidence type="ECO:0000313" key="3">
    <source>
        <dbReference type="Proteomes" id="UP001054846"/>
    </source>
</evidence>
<sequence length="391" mass="43075">MHFPSLGFSRYAVVAMLFSCAALAWQPPSLAQVGEDVLIAGPQVGISDPEFDQAGGRFCWIDGEGNVWVGEVSRRSGRFSPRNGKGVLVDTGAVPPKLTRNGPEWAFSSAGAQVVYTKYDGEGRFAIGRARFDGTDWLGEVLPGSANRYLPFGSPDAADSEPRISYAYYFESESIVQVRNYWRKLDDPASEEILSGTLFPGRWVPGLRAMLVNKLDAQGVSQVYLYDIDTKVYEQLTFDSVSKSASVMWRAPEFNNEYVLFTVVAELRIDVYRKIDGLWQKIHALRPPSVGPYILSPEILVHNGKSYISMTTSTVSGTSEEKLITPSDIWLAGVDPAAPLYRQLSAPEARVRLDPEVFITDKGPYIYFTSISVPGTTSIYRVDTGLGPAQP</sequence>
<evidence type="ECO:0000256" key="1">
    <source>
        <dbReference type="SAM" id="SignalP"/>
    </source>
</evidence>
<gene>
    <name evidence="2" type="ORF">ISF26_15840</name>
</gene>
<dbReference type="SUPFAM" id="SSF69304">
    <property type="entry name" value="Tricorn protease N-terminal domain"/>
    <property type="match status" value="1"/>
</dbReference>
<reference evidence="2 3" key="1">
    <citation type="journal article" date="2021" name="Genome Biol. Evol.">
        <title>Complete Genome Sequencing of a Novel Gloeobacter Species from a Waterfall Cave in Mexico.</title>
        <authorList>
            <person name="Saw J.H."/>
            <person name="Cardona T."/>
            <person name="Montejano G."/>
        </authorList>
    </citation>
    <scope>NUCLEOTIDE SEQUENCE [LARGE SCALE GENOMIC DNA]</scope>
    <source>
        <strain evidence="2">MG652769</strain>
    </source>
</reference>
<evidence type="ECO:0000313" key="2">
    <source>
        <dbReference type="EMBL" id="UFP93264.1"/>
    </source>
</evidence>